<comment type="similarity">
    <text evidence="1">Belongs to the argonaute family.</text>
</comment>
<dbReference type="PANTHER" id="PTHR22891">
    <property type="entry name" value="EUKARYOTIC TRANSLATION INITIATION FACTOR 2C"/>
    <property type="match status" value="1"/>
</dbReference>
<dbReference type="InterPro" id="IPR032474">
    <property type="entry name" value="Argonaute_N"/>
</dbReference>
<dbReference type="Gene3D" id="3.40.50.2300">
    <property type="match status" value="1"/>
</dbReference>
<dbReference type="GO" id="GO:0003723">
    <property type="term" value="F:RNA binding"/>
    <property type="evidence" value="ECO:0007669"/>
    <property type="project" value="InterPro"/>
</dbReference>
<dbReference type="SMART" id="SM00949">
    <property type="entry name" value="PAZ"/>
    <property type="match status" value="1"/>
</dbReference>
<dbReference type="CDD" id="cd02846">
    <property type="entry name" value="PAZ_argonaute_like"/>
    <property type="match status" value="1"/>
</dbReference>
<dbReference type="SMART" id="SM01163">
    <property type="entry name" value="DUF1785"/>
    <property type="match status" value="1"/>
</dbReference>
<dbReference type="InterPro" id="IPR045246">
    <property type="entry name" value="Piwi_ago-like"/>
</dbReference>
<dbReference type="Pfam" id="PF08699">
    <property type="entry name" value="ArgoL1"/>
    <property type="match status" value="1"/>
</dbReference>
<evidence type="ECO:0000259" key="3">
    <source>
        <dbReference type="PROSITE" id="PS50821"/>
    </source>
</evidence>
<protein>
    <recommendedName>
        <fullName evidence="7">Piwi domain-containing protein</fullName>
    </recommendedName>
</protein>
<proteinExistence type="inferred from homology"/>
<dbReference type="Gene3D" id="3.30.420.10">
    <property type="entry name" value="Ribonuclease H-like superfamily/Ribonuclease H"/>
    <property type="match status" value="1"/>
</dbReference>
<evidence type="ECO:0000256" key="2">
    <source>
        <dbReference type="SAM" id="MobiDB-lite"/>
    </source>
</evidence>
<dbReference type="Pfam" id="PF16486">
    <property type="entry name" value="ArgoN"/>
    <property type="match status" value="1"/>
</dbReference>
<dbReference type="PROSITE" id="PS50822">
    <property type="entry name" value="PIWI"/>
    <property type="match status" value="1"/>
</dbReference>
<dbReference type="EMBL" id="JAVHJO010000016">
    <property type="protein sequence ID" value="KAK6526283.1"/>
    <property type="molecule type" value="Genomic_DNA"/>
</dbReference>
<dbReference type="CDD" id="cd04657">
    <property type="entry name" value="Piwi_ago-like"/>
    <property type="match status" value="1"/>
</dbReference>
<dbReference type="InterPro" id="IPR012337">
    <property type="entry name" value="RNaseH-like_sf"/>
</dbReference>
<accession>A0AAV9WUZ5</accession>
<dbReference type="InterPro" id="IPR036085">
    <property type="entry name" value="PAZ_dom_sf"/>
</dbReference>
<gene>
    <name evidence="5" type="ORF">TWF694_004884</name>
</gene>
<dbReference type="InterPro" id="IPR014811">
    <property type="entry name" value="ArgoL1"/>
</dbReference>
<feature type="compositionally biased region" description="Polar residues" evidence="2">
    <location>
        <begin position="28"/>
        <end position="43"/>
    </location>
</feature>
<dbReference type="InterPro" id="IPR036397">
    <property type="entry name" value="RNaseH_sf"/>
</dbReference>
<evidence type="ECO:0000313" key="5">
    <source>
        <dbReference type="EMBL" id="KAK6526283.1"/>
    </source>
</evidence>
<reference evidence="5 6" key="1">
    <citation type="submission" date="2019-10" db="EMBL/GenBank/DDBJ databases">
        <authorList>
            <person name="Palmer J.M."/>
        </authorList>
    </citation>
    <scope>NUCLEOTIDE SEQUENCE [LARGE SCALE GENOMIC DNA]</scope>
    <source>
        <strain evidence="5 6">TWF694</strain>
    </source>
</reference>
<name>A0AAV9WUZ5_9PEZI</name>
<dbReference type="InterPro" id="IPR003100">
    <property type="entry name" value="PAZ_dom"/>
</dbReference>
<evidence type="ECO:0000313" key="6">
    <source>
        <dbReference type="Proteomes" id="UP001365542"/>
    </source>
</evidence>
<evidence type="ECO:0008006" key="7">
    <source>
        <dbReference type="Google" id="ProtNLM"/>
    </source>
</evidence>
<organism evidence="5 6">
    <name type="scientific">Orbilia ellipsospora</name>
    <dbReference type="NCBI Taxonomy" id="2528407"/>
    <lineage>
        <taxon>Eukaryota</taxon>
        <taxon>Fungi</taxon>
        <taxon>Dikarya</taxon>
        <taxon>Ascomycota</taxon>
        <taxon>Pezizomycotina</taxon>
        <taxon>Orbiliomycetes</taxon>
        <taxon>Orbiliales</taxon>
        <taxon>Orbiliaceae</taxon>
        <taxon>Orbilia</taxon>
    </lineage>
</organism>
<dbReference type="SUPFAM" id="SSF101690">
    <property type="entry name" value="PAZ domain"/>
    <property type="match status" value="1"/>
</dbReference>
<dbReference type="InterPro" id="IPR003165">
    <property type="entry name" value="Piwi"/>
</dbReference>
<feature type="region of interest" description="Disordered" evidence="2">
    <location>
        <begin position="1"/>
        <end position="45"/>
    </location>
</feature>
<dbReference type="SUPFAM" id="SSF53098">
    <property type="entry name" value="Ribonuclease H-like"/>
    <property type="match status" value="1"/>
</dbReference>
<keyword evidence="6" id="KW-1185">Reference proteome</keyword>
<dbReference type="Proteomes" id="UP001365542">
    <property type="component" value="Unassembled WGS sequence"/>
</dbReference>
<sequence length="889" mass="99660">MASRGSSRGGFQGGRGDFQGGGGRASSNIQIFNPGSGPTQPGPTITRLEDEMISRFKQLPESIRIGDFPPRPGFGTQGEKTLVRANYFPLMVKPGITFYRYKIDISPNEKRRDLRRRILNIYAETAIGRYNVVSDGGEYLFTMEDLPLAELRLSEDRAFSVKLSWPDEPNASSHPNPKQFRIRIQHAGSMTATRLTEEYILGRSKHREPGLEGQKNAATSIVQLFNIILNHGPEMNTKTTSAGKNKFFQLPSRGGISADLGGGLEAVQGFYKSVRPSFGRVMCNINVVASPFHQEISLIEAIGLFLGRRIQDEPLRDIEKCRLACFLRRVKVTLSYLNDRPKVIVGVSNQNANESTFYCDQYDTDMSVRDYFRKKYNCGLRFSRLQLITTGKSMIPAELCTIASEHFRGKINETQTANMIRFACRDPTENATIITTRGLKTLDLTNAEDSTPRSTDVEQGKGQWNIRAQRFPRGCRINKLLVLWFTSVRDRNHNEDTINRLVSQFKETCRDVGIGVGNMRLKSINARNGYNELMDVFKEHSSTAQKPDLLLCFLPDDVKDGFKDIKYFGDIKAGIASVVMLFSKCLKGIDRGNKQYFANVLLKVNIRLGGLNHELEKDDLKPLFTRDGTAMLVGMDVTHPSPSSAKGSPSIASMVASCDDHFMNYPTSMRIQPKGEVIMDTEGMLLERLVQYKRSKGGKPPIIIIYRDGVSEGEYNHVLVRELPQVLSACNRFDPGYRPRITLIVVGKRHHTRFYPMEGRYADERKNCLPGTVVDRGVTDAHKCLQGTAKPAHYYVLRDENGFTADSLQELTMNISHLFARCTKSVSVCPPAKMADIACDRGRVYLASLMDTSGTDSSSQDDPETVYNKARSIWGNGPHPALSHTMFYM</sequence>
<dbReference type="AlphaFoldDB" id="A0AAV9WUZ5"/>
<dbReference type="Gene3D" id="2.170.260.10">
    <property type="entry name" value="paz domain"/>
    <property type="match status" value="1"/>
</dbReference>
<dbReference type="Pfam" id="PF02171">
    <property type="entry name" value="Piwi"/>
    <property type="match status" value="1"/>
</dbReference>
<evidence type="ECO:0000256" key="1">
    <source>
        <dbReference type="RuleBase" id="RU361178"/>
    </source>
</evidence>
<feature type="domain" description="Piwi" evidence="4">
    <location>
        <begin position="549"/>
        <end position="836"/>
    </location>
</feature>
<dbReference type="SMART" id="SM00950">
    <property type="entry name" value="Piwi"/>
    <property type="match status" value="1"/>
</dbReference>
<dbReference type="PROSITE" id="PS50821">
    <property type="entry name" value="PAZ"/>
    <property type="match status" value="1"/>
</dbReference>
<comment type="caution">
    <text evidence="5">The sequence shown here is derived from an EMBL/GenBank/DDBJ whole genome shotgun (WGS) entry which is preliminary data.</text>
</comment>
<dbReference type="Pfam" id="PF02170">
    <property type="entry name" value="PAZ"/>
    <property type="match status" value="1"/>
</dbReference>
<feature type="domain" description="PAZ" evidence="3">
    <location>
        <begin position="297"/>
        <end position="404"/>
    </location>
</feature>
<feature type="compositionally biased region" description="Gly residues" evidence="2">
    <location>
        <begin position="7"/>
        <end position="24"/>
    </location>
</feature>
<evidence type="ECO:0000259" key="4">
    <source>
        <dbReference type="PROSITE" id="PS50822"/>
    </source>
</evidence>